<dbReference type="EMBL" id="CP050253">
    <property type="protein sequence ID" value="QIQ20709.1"/>
    <property type="molecule type" value="Genomic_DNA"/>
</dbReference>
<dbReference type="PANTHER" id="PTHR30373:SF2">
    <property type="entry name" value="UPF0603 PROTEIN YGCG"/>
    <property type="match status" value="1"/>
</dbReference>
<reference evidence="4 5" key="1">
    <citation type="submission" date="2020-03" db="EMBL/GenBank/DDBJ databases">
        <title>Complete genome sequence of Orbus sp. IPMB12 (BCRC 80908).</title>
        <authorList>
            <person name="Lo W.-S."/>
            <person name="Chang T.-H."/>
            <person name="Kuo C.-H."/>
        </authorList>
    </citation>
    <scope>NUCLEOTIDE SEQUENCE [LARGE SCALE GENOMIC DNA]</scope>
    <source>
        <strain evidence="4 5">IPMB12</strain>
    </source>
</reference>
<feature type="region of interest" description="Disordered" evidence="1">
    <location>
        <begin position="344"/>
        <end position="379"/>
    </location>
</feature>
<dbReference type="RefSeq" id="WP_166914759.1">
    <property type="nucleotide sequence ID" value="NZ_CP050253.1"/>
</dbReference>
<evidence type="ECO:0000313" key="5">
    <source>
        <dbReference type="Proteomes" id="UP000501168"/>
    </source>
</evidence>
<dbReference type="InterPro" id="IPR007621">
    <property type="entry name" value="TPM_dom"/>
</dbReference>
<feature type="transmembrane region" description="Helical" evidence="2">
    <location>
        <begin position="184"/>
        <end position="205"/>
    </location>
</feature>
<dbReference type="PANTHER" id="PTHR30373">
    <property type="entry name" value="UPF0603 PROTEIN YGCG"/>
    <property type="match status" value="1"/>
</dbReference>
<keyword evidence="2" id="KW-1133">Transmembrane helix</keyword>
<evidence type="ECO:0000256" key="2">
    <source>
        <dbReference type="SAM" id="Phobius"/>
    </source>
</evidence>
<accession>A0A6G9IA51</accession>
<keyword evidence="2" id="KW-0812">Transmembrane</keyword>
<proteinExistence type="predicted"/>
<sequence length="379" mass="41607">MKKYPILWLFTFLISFVGLIPTNAAALAIPTLTQRITDLTHTLDNHETYQLEQEIIQFEKNHPDGSQLAVLIVSTLAGETVENYAARVFQDWQLGQGGKDNGVLLLIVLNDRVLRIEVGYGLEGQLTDLKSKQIIDRYLVPNFTNAEYTEGISQAIKAIDSVITDPVNNLLETDVKIDQMYSEFVQFGVLCAAAMIALSILVYAIKPASFKKCLKHYFKMFILVYLLVGAYISYNYLFDLVTMLKGWGLFLVISFSSSLMCIFTAVIVQIFMGFPVLSLINKLFYKKSDKKLEFKLFGRSTIFISIISLGIFILLPGIIKFLICFIGMIALFIYSAKNGTAGNGNSGSGGRSGSSGSRSSGGFSGGGGRSGGGGSSGRW</sequence>
<feature type="transmembrane region" description="Helical" evidence="2">
    <location>
        <begin position="301"/>
        <end position="334"/>
    </location>
</feature>
<dbReference type="InParanoid" id="A0A6G9IA51"/>
<dbReference type="Pfam" id="PF04536">
    <property type="entry name" value="TPM_phosphatase"/>
    <property type="match status" value="1"/>
</dbReference>
<dbReference type="Gene3D" id="3.10.310.50">
    <property type="match status" value="1"/>
</dbReference>
<feature type="transmembrane region" description="Helical" evidence="2">
    <location>
        <begin position="217"/>
        <end position="237"/>
    </location>
</feature>
<organism evidence="4 5">
    <name type="scientific">Zophobihabitans entericus</name>
    <dbReference type="NCBI Taxonomy" id="1635327"/>
    <lineage>
        <taxon>Bacteria</taxon>
        <taxon>Pseudomonadati</taxon>
        <taxon>Pseudomonadota</taxon>
        <taxon>Gammaproteobacteria</taxon>
        <taxon>Orbales</taxon>
        <taxon>Orbaceae</taxon>
        <taxon>Zophobihabitans</taxon>
    </lineage>
</organism>
<protein>
    <recommendedName>
        <fullName evidence="3">TPM domain-containing protein</fullName>
    </recommendedName>
</protein>
<feature type="transmembrane region" description="Helical" evidence="2">
    <location>
        <begin position="249"/>
        <end position="280"/>
    </location>
</feature>
<feature type="domain" description="TPM" evidence="3">
    <location>
        <begin position="36"/>
        <end position="161"/>
    </location>
</feature>
<keyword evidence="2" id="KW-0472">Membrane</keyword>
<evidence type="ECO:0000259" key="3">
    <source>
        <dbReference type="Pfam" id="PF04536"/>
    </source>
</evidence>
<dbReference type="KEGG" id="orb:IPMB12_02845"/>
<keyword evidence="5" id="KW-1185">Reference proteome</keyword>
<dbReference type="AlphaFoldDB" id="A0A6G9IA51"/>
<feature type="compositionally biased region" description="Gly residues" evidence="1">
    <location>
        <begin position="344"/>
        <end position="353"/>
    </location>
</feature>
<feature type="compositionally biased region" description="Gly residues" evidence="1">
    <location>
        <begin position="362"/>
        <end position="379"/>
    </location>
</feature>
<evidence type="ECO:0000256" key="1">
    <source>
        <dbReference type="SAM" id="MobiDB-lite"/>
    </source>
</evidence>
<gene>
    <name evidence="4" type="ORF">IPMB12_02845</name>
</gene>
<evidence type="ECO:0000313" key="4">
    <source>
        <dbReference type="EMBL" id="QIQ20709.1"/>
    </source>
</evidence>
<dbReference type="Proteomes" id="UP000501168">
    <property type="component" value="Chromosome"/>
</dbReference>
<name>A0A6G9IA51_9GAMM</name>